<evidence type="ECO:0000256" key="4">
    <source>
        <dbReference type="SAM" id="MobiDB-lite"/>
    </source>
</evidence>
<keyword evidence="6" id="KW-1185">Reference proteome</keyword>
<sequence>SRPILKDRRKFAELVDPLLEGHFPLRCLQHAVAITAMCLQEQPSFRPLISDIVVALEYLASQSHLQELRNGRINSSQSSPSQQNDTHAQESDP</sequence>
<accession>A0ABP0Y274</accession>
<organism evidence="5 6">
    <name type="scientific">Citrullus colocynthis</name>
    <name type="common">colocynth</name>
    <dbReference type="NCBI Taxonomy" id="252529"/>
    <lineage>
        <taxon>Eukaryota</taxon>
        <taxon>Viridiplantae</taxon>
        <taxon>Streptophyta</taxon>
        <taxon>Embryophyta</taxon>
        <taxon>Tracheophyta</taxon>
        <taxon>Spermatophyta</taxon>
        <taxon>Magnoliopsida</taxon>
        <taxon>eudicotyledons</taxon>
        <taxon>Gunneridae</taxon>
        <taxon>Pentapetalae</taxon>
        <taxon>rosids</taxon>
        <taxon>fabids</taxon>
        <taxon>Cucurbitales</taxon>
        <taxon>Cucurbitaceae</taxon>
        <taxon>Benincaseae</taxon>
        <taxon>Citrullus</taxon>
    </lineage>
</organism>
<dbReference type="EMBL" id="OZ021745">
    <property type="protein sequence ID" value="CAK9313251.1"/>
    <property type="molecule type" value="Genomic_DNA"/>
</dbReference>
<evidence type="ECO:0000256" key="2">
    <source>
        <dbReference type="ARBA" id="ARBA00022527"/>
    </source>
</evidence>
<evidence type="ECO:0000313" key="6">
    <source>
        <dbReference type="Proteomes" id="UP001642487"/>
    </source>
</evidence>
<name>A0ABP0Y274_9ROSI</name>
<protein>
    <submittedName>
        <fullName evidence="5">Uncharacterized protein</fullName>
    </submittedName>
</protein>
<dbReference type="Gene3D" id="1.10.510.10">
    <property type="entry name" value="Transferase(Phosphotransferase) domain 1"/>
    <property type="match status" value="1"/>
</dbReference>
<keyword evidence="2" id="KW-0418">Kinase</keyword>
<feature type="region of interest" description="Disordered" evidence="4">
    <location>
        <begin position="69"/>
        <end position="93"/>
    </location>
</feature>
<evidence type="ECO:0000256" key="3">
    <source>
        <dbReference type="ARBA" id="ARBA00023136"/>
    </source>
</evidence>
<keyword evidence="3" id="KW-0472">Membrane</keyword>
<comment type="subcellular location">
    <subcellularLocation>
        <location evidence="1">Membrane</location>
    </subcellularLocation>
</comment>
<dbReference type="PANTHER" id="PTHR47985:SF3">
    <property type="entry name" value="SERINE_THREONINE-PROTEIN KINASE PBL21-RELATED"/>
    <property type="match status" value="1"/>
</dbReference>
<evidence type="ECO:0000313" key="5">
    <source>
        <dbReference type="EMBL" id="CAK9313251.1"/>
    </source>
</evidence>
<dbReference type="Proteomes" id="UP001642487">
    <property type="component" value="Chromosome 11"/>
</dbReference>
<proteinExistence type="predicted"/>
<keyword evidence="2" id="KW-0808">Transferase</keyword>
<gene>
    <name evidence="5" type="ORF">CITCOLO1_LOCUS4964</name>
</gene>
<reference evidence="5 6" key="1">
    <citation type="submission" date="2024-03" db="EMBL/GenBank/DDBJ databases">
        <authorList>
            <person name="Gkanogiannis A."/>
            <person name="Becerra Lopez-Lavalle L."/>
        </authorList>
    </citation>
    <scope>NUCLEOTIDE SEQUENCE [LARGE SCALE GENOMIC DNA]</scope>
</reference>
<feature type="non-terminal residue" evidence="5">
    <location>
        <position position="1"/>
    </location>
</feature>
<evidence type="ECO:0000256" key="1">
    <source>
        <dbReference type="ARBA" id="ARBA00004370"/>
    </source>
</evidence>
<dbReference type="PANTHER" id="PTHR47985">
    <property type="entry name" value="OS07G0668900 PROTEIN"/>
    <property type="match status" value="1"/>
</dbReference>
<keyword evidence="2" id="KW-0723">Serine/threonine-protein kinase</keyword>